<gene>
    <name evidence="2" type="ORF">AB5J55_27060</name>
</gene>
<evidence type="ECO:0000256" key="1">
    <source>
        <dbReference type="SAM" id="MobiDB-lite"/>
    </source>
</evidence>
<dbReference type="RefSeq" id="WP_369273121.1">
    <property type="nucleotide sequence ID" value="NZ_CP163432.1"/>
</dbReference>
<dbReference type="EMBL" id="CP163432">
    <property type="protein sequence ID" value="XDQ13022.1"/>
    <property type="molecule type" value="Genomic_DNA"/>
</dbReference>
<organism evidence="2">
    <name type="scientific">Streptomyces sp. R11</name>
    <dbReference type="NCBI Taxonomy" id="3238625"/>
    <lineage>
        <taxon>Bacteria</taxon>
        <taxon>Bacillati</taxon>
        <taxon>Actinomycetota</taxon>
        <taxon>Actinomycetes</taxon>
        <taxon>Kitasatosporales</taxon>
        <taxon>Streptomycetaceae</taxon>
        <taxon>Streptomyces</taxon>
    </lineage>
</organism>
<protein>
    <submittedName>
        <fullName evidence="2">Uncharacterized protein</fullName>
    </submittedName>
</protein>
<reference evidence="2" key="1">
    <citation type="submission" date="2024-07" db="EMBL/GenBank/DDBJ databases">
        <authorList>
            <person name="Yu S.T."/>
        </authorList>
    </citation>
    <scope>NUCLEOTIDE SEQUENCE</scope>
    <source>
        <strain evidence="2">R11</strain>
    </source>
</reference>
<sequence length="210" mass="22949">MEQRIGSGSQPLEGAGFDPAFIPGLTSPASAKPEGVKEKDAAEEAASGVTDAEETDAEVRDSEETDPEATDEDEADVVDEDGDADQADEDAPVDGPVFEAADRRARIVVDHKGVRLALDDQKCEFRWDEIGAIETESPRFGKRYTVTVHTPDRRWYPIEIEATARSRFKEWDEQLDAVLDAYFEDGDAKEADAVEDADVKDADVEAADAK</sequence>
<name>A0AB39N3Y0_9ACTN</name>
<proteinExistence type="predicted"/>
<feature type="compositionally biased region" description="Polar residues" evidence="1">
    <location>
        <begin position="1"/>
        <end position="10"/>
    </location>
</feature>
<evidence type="ECO:0000313" key="2">
    <source>
        <dbReference type="EMBL" id="XDQ13022.1"/>
    </source>
</evidence>
<accession>A0AB39N3Y0</accession>
<feature type="compositionally biased region" description="Acidic residues" evidence="1">
    <location>
        <begin position="63"/>
        <end position="92"/>
    </location>
</feature>
<feature type="region of interest" description="Disordered" evidence="1">
    <location>
        <begin position="1"/>
        <end position="98"/>
    </location>
</feature>
<dbReference type="AlphaFoldDB" id="A0AB39N3Y0"/>